<dbReference type="Gene3D" id="1.10.10.10">
    <property type="entry name" value="Winged helix-like DNA-binding domain superfamily/Winged helix DNA-binding domain"/>
    <property type="match status" value="1"/>
</dbReference>
<proteinExistence type="inferred from homology"/>
<dbReference type="PANTHER" id="PTHR30427">
    <property type="entry name" value="TRANSCRIPTIONAL ACTIVATOR PROTEIN LYSR"/>
    <property type="match status" value="1"/>
</dbReference>
<gene>
    <name evidence="7" type="ORF">QD47_22490</name>
</gene>
<keyword evidence="4" id="KW-0804">Transcription</keyword>
<keyword evidence="8" id="KW-1185">Reference proteome</keyword>
<evidence type="ECO:0000259" key="6">
    <source>
        <dbReference type="PROSITE" id="PS50931"/>
    </source>
</evidence>
<dbReference type="Pfam" id="PF03466">
    <property type="entry name" value="LysR_substrate"/>
    <property type="match status" value="1"/>
</dbReference>
<dbReference type="InterPro" id="IPR000847">
    <property type="entry name" value="LysR_HTH_N"/>
</dbReference>
<dbReference type="GO" id="GO:0003700">
    <property type="term" value="F:DNA-binding transcription factor activity"/>
    <property type="evidence" value="ECO:0007669"/>
    <property type="project" value="InterPro"/>
</dbReference>
<dbReference type="PANTHER" id="PTHR30427:SF1">
    <property type="entry name" value="TRANSCRIPTIONAL ACTIVATOR PROTEIN LYSR"/>
    <property type="match status" value="1"/>
</dbReference>
<evidence type="ECO:0000256" key="5">
    <source>
        <dbReference type="SAM" id="Coils"/>
    </source>
</evidence>
<reference evidence="7 8" key="1">
    <citation type="submission" date="2014-11" db="EMBL/GenBank/DDBJ databases">
        <title>Draft Genome Sequences of Paenibacillus polymyxa NRRL B-30509 and Paenibacillus terrae NRRL B-30644, Strains from a Poultry Environment that Produce Tridecaptin A and Paenicidins.</title>
        <authorList>
            <person name="van Belkum M.J."/>
            <person name="Lohans C.T."/>
            <person name="Vederas J.C."/>
        </authorList>
    </citation>
    <scope>NUCLEOTIDE SEQUENCE [LARGE SCALE GENOMIC DNA]</scope>
    <source>
        <strain evidence="7 8">NRRL B-30644</strain>
    </source>
</reference>
<dbReference type="InterPro" id="IPR005119">
    <property type="entry name" value="LysR_subst-bd"/>
</dbReference>
<evidence type="ECO:0000256" key="3">
    <source>
        <dbReference type="ARBA" id="ARBA00023125"/>
    </source>
</evidence>
<dbReference type="RefSeq" id="WP_044648225.1">
    <property type="nucleotide sequence ID" value="NZ_JTHP01000057.1"/>
</dbReference>
<evidence type="ECO:0000256" key="2">
    <source>
        <dbReference type="ARBA" id="ARBA00023015"/>
    </source>
</evidence>
<dbReference type="Gene3D" id="3.40.190.10">
    <property type="entry name" value="Periplasmic binding protein-like II"/>
    <property type="match status" value="2"/>
</dbReference>
<evidence type="ECO:0000256" key="4">
    <source>
        <dbReference type="ARBA" id="ARBA00023163"/>
    </source>
</evidence>
<evidence type="ECO:0000313" key="7">
    <source>
        <dbReference type="EMBL" id="KJD43451.1"/>
    </source>
</evidence>
<dbReference type="InterPro" id="IPR036390">
    <property type="entry name" value="WH_DNA-bd_sf"/>
</dbReference>
<dbReference type="SUPFAM" id="SSF46785">
    <property type="entry name" value="Winged helix' DNA-binding domain"/>
    <property type="match status" value="1"/>
</dbReference>
<dbReference type="PROSITE" id="PS50931">
    <property type="entry name" value="HTH_LYSR"/>
    <property type="match status" value="1"/>
</dbReference>
<sequence>MSVNMNHLEVFMKVAEKMNMTEAAKALFISQPAVSKALIQFENTLQVKLFIRDKQNGLVLTEVGKEMLSLARQMKEIEDKMVQLACQENKLLRGKVKIGSFPAASTNLLPEAICLFRSQYPDVTIELMEGNSNQIKQWVEDRTVEIGIVASPFDHYDVHILEHDSMVAIIPENHPLQAEHEVSLEQNRNDLIFCKGGHESAVLNTLHEQQIPFQESLTVQTAETLVHMVQKKLGIGIISKFTLSSVSHSLIVKEIIPRITRDIGIIAHSFDEATPAAREFVKVLGQLYRSSE</sequence>
<accession>A0A0D7WW85</accession>
<evidence type="ECO:0000256" key="1">
    <source>
        <dbReference type="ARBA" id="ARBA00009437"/>
    </source>
</evidence>
<evidence type="ECO:0000313" key="8">
    <source>
        <dbReference type="Proteomes" id="UP000032534"/>
    </source>
</evidence>
<dbReference type="InterPro" id="IPR036388">
    <property type="entry name" value="WH-like_DNA-bd_sf"/>
</dbReference>
<comment type="similarity">
    <text evidence="1">Belongs to the LysR transcriptional regulatory family.</text>
</comment>
<dbReference type="GO" id="GO:0010628">
    <property type="term" value="P:positive regulation of gene expression"/>
    <property type="evidence" value="ECO:0007669"/>
    <property type="project" value="TreeGrafter"/>
</dbReference>
<comment type="caution">
    <text evidence="7">The sequence shown here is derived from an EMBL/GenBank/DDBJ whole genome shotgun (WGS) entry which is preliminary data.</text>
</comment>
<dbReference type="Proteomes" id="UP000032534">
    <property type="component" value="Unassembled WGS sequence"/>
</dbReference>
<keyword evidence="2" id="KW-0805">Transcription regulation</keyword>
<dbReference type="PRINTS" id="PR00039">
    <property type="entry name" value="HTHLYSR"/>
</dbReference>
<feature type="domain" description="HTH lysR-type" evidence="6">
    <location>
        <begin position="3"/>
        <end position="61"/>
    </location>
</feature>
<dbReference type="EMBL" id="JTHP01000057">
    <property type="protein sequence ID" value="KJD43451.1"/>
    <property type="molecule type" value="Genomic_DNA"/>
</dbReference>
<dbReference type="Pfam" id="PF00126">
    <property type="entry name" value="HTH_1"/>
    <property type="match status" value="1"/>
</dbReference>
<dbReference type="GO" id="GO:0043565">
    <property type="term" value="F:sequence-specific DNA binding"/>
    <property type="evidence" value="ECO:0007669"/>
    <property type="project" value="TreeGrafter"/>
</dbReference>
<dbReference type="AlphaFoldDB" id="A0A0D7WW85"/>
<dbReference type="CDD" id="cd05466">
    <property type="entry name" value="PBP2_LTTR_substrate"/>
    <property type="match status" value="1"/>
</dbReference>
<organism evidence="7 8">
    <name type="scientific">Paenibacillus terrae</name>
    <dbReference type="NCBI Taxonomy" id="159743"/>
    <lineage>
        <taxon>Bacteria</taxon>
        <taxon>Bacillati</taxon>
        <taxon>Bacillota</taxon>
        <taxon>Bacilli</taxon>
        <taxon>Bacillales</taxon>
        <taxon>Paenibacillaceae</taxon>
        <taxon>Paenibacillus</taxon>
    </lineage>
</organism>
<dbReference type="PATRIC" id="fig|159743.3.peg.4999"/>
<name>A0A0D7WW85_9BACL</name>
<protein>
    <submittedName>
        <fullName evidence="7">LysR family transcriptional regulator</fullName>
    </submittedName>
</protein>
<keyword evidence="5" id="KW-0175">Coiled coil</keyword>
<keyword evidence="3" id="KW-0238">DNA-binding</keyword>
<feature type="coiled-coil region" evidence="5">
    <location>
        <begin position="60"/>
        <end position="90"/>
    </location>
</feature>
<dbReference type="SUPFAM" id="SSF53850">
    <property type="entry name" value="Periplasmic binding protein-like II"/>
    <property type="match status" value="1"/>
</dbReference>